<dbReference type="PANTHER" id="PTHR37017:SF11">
    <property type="entry name" value="ESTERASE_LIPASE_THIOESTERASE DOMAIN-CONTAINING PROTEIN"/>
    <property type="match status" value="1"/>
</dbReference>
<organism evidence="2 3">
    <name type="scientific">Microbispora triticiradicis</name>
    <dbReference type="NCBI Taxonomy" id="2200763"/>
    <lineage>
        <taxon>Bacteria</taxon>
        <taxon>Bacillati</taxon>
        <taxon>Actinomycetota</taxon>
        <taxon>Actinomycetes</taxon>
        <taxon>Streptosporangiales</taxon>
        <taxon>Streptosporangiaceae</taxon>
        <taxon>Microbispora</taxon>
    </lineage>
</organism>
<name>A0A5R8YP03_9ACTN</name>
<dbReference type="InterPro" id="IPR029058">
    <property type="entry name" value="AB_hydrolase_fold"/>
</dbReference>
<dbReference type="SUPFAM" id="SSF53474">
    <property type="entry name" value="alpha/beta-Hydrolases"/>
    <property type="match status" value="1"/>
</dbReference>
<protein>
    <submittedName>
        <fullName evidence="2">Alpha/beta hydrolase</fullName>
    </submittedName>
</protein>
<reference evidence="2" key="1">
    <citation type="submission" date="2019-05" db="EMBL/GenBank/DDBJ databases">
        <title>Isolation, diversity and antifungal activity of Actinobacteria from wheat.</title>
        <authorList>
            <person name="Yu B."/>
        </authorList>
    </citation>
    <scope>NUCLEOTIDE SEQUENCE [LARGE SCALE GENOMIC DNA]</scope>
    <source>
        <strain evidence="2">NEAU-HEGS1-5</strain>
    </source>
</reference>
<dbReference type="InterPro" id="IPR052897">
    <property type="entry name" value="Sec-Metab_Biosynth_Hydrolase"/>
</dbReference>
<evidence type="ECO:0000259" key="1">
    <source>
        <dbReference type="Pfam" id="PF12697"/>
    </source>
</evidence>
<keyword evidence="2" id="KW-0378">Hydrolase</keyword>
<comment type="caution">
    <text evidence="2">The sequence shown here is derived from an EMBL/GenBank/DDBJ whole genome shotgun (WGS) entry which is preliminary data.</text>
</comment>
<dbReference type="EMBL" id="VANP01000011">
    <property type="protein sequence ID" value="TLP55199.1"/>
    <property type="molecule type" value="Genomic_DNA"/>
</dbReference>
<dbReference type="AlphaFoldDB" id="A0A5R8YP03"/>
<evidence type="ECO:0000313" key="2">
    <source>
        <dbReference type="EMBL" id="TLP55199.1"/>
    </source>
</evidence>
<keyword evidence="3" id="KW-1185">Reference proteome</keyword>
<dbReference type="GO" id="GO:0016787">
    <property type="term" value="F:hydrolase activity"/>
    <property type="evidence" value="ECO:0007669"/>
    <property type="project" value="UniProtKB-KW"/>
</dbReference>
<dbReference type="PANTHER" id="PTHR37017">
    <property type="entry name" value="AB HYDROLASE-1 DOMAIN-CONTAINING PROTEIN-RELATED"/>
    <property type="match status" value="1"/>
</dbReference>
<feature type="domain" description="AB hydrolase-1" evidence="1">
    <location>
        <begin position="4"/>
        <end position="212"/>
    </location>
</feature>
<dbReference type="OrthoDB" id="9773549at2"/>
<dbReference type="Pfam" id="PF12697">
    <property type="entry name" value="Abhydrolase_6"/>
    <property type="match status" value="1"/>
</dbReference>
<gene>
    <name evidence="2" type="ORF">FED44_26115</name>
</gene>
<dbReference type="Gene3D" id="3.40.50.1820">
    <property type="entry name" value="alpha/beta hydrolase"/>
    <property type="match status" value="1"/>
</dbReference>
<sequence length="234" mass="25536">MTTFVLIPGMCHGGWCFQDLVEDLRGHGHRALPLTLSGVSERAHLLRGGVNLDTHIQDVTGVLEAGDVRDAVLAGHSYGGMVMTGVADRLPGRVAALAYLDAFVPEDGDSCWTLASEQERQWYADVEETGYATRPLPFFDPRATPHPVASLLQPLRLIGGLASVRRRVYVYADRDVRSAFTSTYERLREDPSWTVHALDSGHNLMRDAPRELLGILLDAAGPGRPGTPPVAEGW</sequence>
<dbReference type="InterPro" id="IPR000073">
    <property type="entry name" value="AB_hydrolase_1"/>
</dbReference>
<accession>A0A5R8YP03</accession>
<dbReference type="Proteomes" id="UP000309033">
    <property type="component" value="Unassembled WGS sequence"/>
</dbReference>
<evidence type="ECO:0000313" key="3">
    <source>
        <dbReference type="Proteomes" id="UP000309033"/>
    </source>
</evidence>
<proteinExistence type="predicted"/>